<accession>A0A7H9BJI0</accession>
<evidence type="ECO:0000259" key="13">
    <source>
        <dbReference type="Pfam" id="PF01435"/>
    </source>
</evidence>
<sequence>MDDPAYEHLLLGLQAQAERRPILFRAKVILISAAAYLLLFASLILLGLLLFWAFSTWQQRHSVMLLLALLGMAASIIPVQWIVIKMFLTRLPKPEGIEIHAKDAPKLFHVLSQLRRQLKGPAIDHVLITDDFNAAIYQRAKAGLFFGHRNYLMLGLPYLIGMAPKEMYATLAHEYGHIAGSHGKLGAWIYRQRRTFGALHEHTEANREDDTINRLFAHLLAQFAYYFNAYTFVLSREEEYQADAVATRLAGSLHNSHSLIRGDLLARWLREDFWPKLYSQAKTREKPAFMPYTAMPMAIKAARDEWSTLPRLRSAWAQNSDLLDTHPCLRDRVLAAGERCELPAQIKQSAADYFLGSQAAVLSKKMDEQWWQKEQKEWQQYYRQRSRALEKIAQFGQQALGSLAVGEAQEYAVLLHDYESAAAAKEVLEHLLQRSGEKYPKPMFLYGRILLDEGNRRGLDYLADAVRLAPAMFDEAGQLAYRWLYHNENESAAEEWIVQLGAALDNAAVEIDRQ</sequence>
<keyword evidence="4 14" id="KW-0645">Protease</keyword>
<dbReference type="Gene3D" id="3.30.2010.10">
    <property type="entry name" value="Metalloproteases ('zincins'), catalytic domain"/>
    <property type="match status" value="1"/>
</dbReference>
<evidence type="ECO:0000256" key="6">
    <source>
        <dbReference type="ARBA" id="ARBA00022723"/>
    </source>
</evidence>
<keyword evidence="8" id="KW-0862">Zinc</keyword>
<dbReference type="CDD" id="cd07328">
    <property type="entry name" value="M48_Ste24p_like"/>
    <property type="match status" value="1"/>
</dbReference>
<comment type="cofactor">
    <cofactor evidence="1">
        <name>Zn(2+)</name>
        <dbReference type="ChEBI" id="CHEBI:29105"/>
    </cofactor>
</comment>
<reference evidence="14 15" key="1">
    <citation type="submission" date="2020-07" db="EMBL/GenBank/DDBJ databases">
        <title>Complete genome sequence of Chitinibacter sp. 2T18.</title>
        <authorList>
            <person name="Bae J.-W."/>
            <person name="Choi J.-W."/>
        </authorList>
    </citation>
    <scope>NUCLEOTIDE SEQUENCE [LARGE SCALE GENOMIC DNA]</scope>
    <source>
        <strain evidence="14 15">2T18</strain>
    </source>
</reference>
<dbReference type="GO" id="GO:0004222">
    <property type="term" value="F:metalloendopeptidase activity"/>
    <property type="evidence" value="ECO:0007669"/>
    <property type="project" value="InterPro"/>
</dbReference>
<protein>
    <submittedName>
        <fullName evidence="14">M48 family metalloprotease</fullName>
    </submittedName>
</protein>
<keyword evidence="9 12" id="KW-1133">Transmembrane helix</keyword>
<dbReference type="AlphaFoldDB" id="A0A7H9BJI0"/>
<keyword evidence="10 14" id="KW-0482">Metalloprotease</keyword>
<evidence type="ECO:0000256" key="1">
    <source>
        <dbReference type="ARBA" id="ARBA00001947"/>
    </source>
</evidence>
<dbReference type="GO" id="GO:0046872">
    <property type="term" value="F:metal ion binding"/>
    <property type="evidence" value="ECO:0007669"/>
    <property type="project" value="UniProtKB-KW"/>
</dbReference>
<dbReference type="PANTHER" id="PTHR43221:SF1">
    <property type="entry name" value="PROTEASE HTPX"/>
    <property type="match status" value="1"/>
</dbReference>
<dbReference type="PANTHER" id="PTHR43221">
    <property type="entry name" value="PROTEASE HTPX"/>
    <property type="match status" value="1"/>
</dbReference>
<keyword evidence="6" id="KW-0479">Metal-binding</keyword>
<feature type="domain" description="Peptidase M48" evidence="13">
    <location>
        <begin position="164"/>
        <end position="336"/>
    </location>
</feature>
<keyword evidence="5 12" id="KW-0812">Transmembrane</keyword>
<dbReference type="Pfam" id="PF01435">
    <property type="entry name" value="Peptidase_M48"/>
    <property type="match status" value="1"/>
</dbReference>
<proteinExistence type="predicted"/>
<keyword evidence="15" id="KW-1185">Reference proteome</keyword>
<dbReference type="GO" id="GO:0006508">
    <property type="term" value="P:proteolysis"/>
    <property type="evidence" value="ECO:0007669"/>
    <property type="project" value="UniProtKB-KW"/>
</dbReference>
<dbReference type="InterPro" id="IPR001915">
    <property type="entry name" value="Peptidase_M48"/>
</dbReference>
<keyword evidence="7" id="KW-0378">Hydrolase</keyword>
<feature type="transmembrane region" description="Helical" evidence="12">
    <location>
        <begin position="64"/>
        <end position="84"/>
    </location>
</feature>
<dbReference type="InterPro" id="IPR050083">
    <property type="entry name" value="HtpX_protease"/>
</dbReference>
<keyword evidence="11 12" id="KW-0472">Membrane</keyword>
<feature type="transmembrane region" description="Helical" evidence="12">
    <location>
        <begin position="28"/>
        <end position="52"/>
    </location>
</feature>
<evidence type="ECO:0000256" key="3">
    <source>
        <dbReference type="ARBA" id="ARBA00022475"/>
    </source>
</evidence>
<evidence type="ECO:0000313" key="14">
    <source>
        <dbReference type="EMBL" id="QLG88466.1"/>
    </source>
</evidence>
<dbReference type="GO" id="GO:0005886">
    <property type="term" value="C:plasma membrane"/>
    <property type="evidence" value="ECO:0007669"/>
    <property type="project" value="UniProtKB-SubCell"/>
</dbReference>
<evidence type="ECO:0000256" key="8">
    <source>
        <dbReference type="ARBA" id="ARBA00022833"/>
    </source>
</evidence>
<keyword evidence="3" id="KW-1003">Cell membrane</keyword>
<organism evidence="14 15">
    <name type="scientific">Chitinibacter bivalviorum</name>
    <dbReference type="NCBI Taxonomy" id="2739434"/>
    <lineage>
        <taxon>Bacteria</taxon>
        <taxon>Pseudomonadati</taxon>
        <taxon>Pseudomonadota</taxon>
        <taxon>Betaproteobacteria</taxon>
        <taxon>Neisseriales</taxon>
        <taxon>Chitinibacteraceae</taxon>
        <taxon>Chitinibacter</taxon>
    </lineage>
</organism>
<name>A0A7H9BJI0_9NEIS</name>
<evidence type="ECO:0000256" key="7">
    <source>
        <dbReference type="ARBA" id="ARBA00022801"/>
    </source>
</evidence>
<evidence type="ECO:0000256" key="12">
    <source>
        <dbReference type="SAM" id="Phobius"/>
    </source>
</evidence>
<evidence type="ECO:0000256" key="2">
    <source>
        <dbReference type="ARBA" id="ARBA00004651"/>
    </source>
</evidence>
<evidence type="ECO:0000256" key="4">
    <source>
        <dbReference type="ARBA" id="ARBA00022670"/>
    </source>
</evidence>
<dbReference type="EMBL" id="CP058627">
    <property type="protein sequence ID" value="QLG88466.1"/>
    <property type="molecule type" value="Genomic_DNA"/>
</dbReference>
<comment type="subcellular location">
    <subcellularLocation>
        <location evidence="2">Cell membrane</location>
        <topology evidence="2">Multi-pass membrane protein</topology>
    </subcellularLocation>
</comment>
<dbReference type="Proteomes" id="UP000509597">
    <property type="component" value="Chromosome"/>
</dbReference>
<evidence type="ECO:0000256" key="9">
    <source>
        <dbReference type="ARBA" id="ARBA00022989"/>
    </source>
</evidence>
<evidence type="ECO:0000256" key="10">
    <source>
        <dbReference type="ARBA" id="ARBA00023049"/>
    </source>
</evidence>
<evidence type="ECO:0000313" key="15">
    <source>
        <dbReference type="Proteomes" id="UP000509597"/>
    </source>
</evidence>
<dbReference type="RefSeq" id="WP_179354981.1">
    <property type="nucleotide sequence ID" value="NZ_CP058627.1"/>
</dbReference>
<evidence type="ECO:0000256" key="5">
    <source>
        <dbReference type="ARBA" id="ARBA00022692"/>
    </source>
</evidence>
<evidence type="ECO:0000256" key="11">
    <source>
        <dbReference type="ARBA" id="ARBA00023136"/>
    </source>
</evidence>
<dbReference type="KEGG" id="chiz:HQ393_09515"/>
<gene>
    <name evidence="14" type="ORF">HQ393_09515</name>
</gene>